<dbReference type="EMBL" id="JACJQB010000019">
    <property type="protein sequence ID" value="MBD2188611.1"/>
    <property type="molecule type" value="Genomic_DNA"/>
</dbReference>
<name>A0ABR7ZZA8_9CYAN</name>
<evidence type="ECO:0000313" key="2">
    <source>
        <dbReference type="Proteomes" id="UP000642094"/>
    </source>
</evidence>
<organism evidence="1 2">
    <name type="scientific">Pseudanabaena mucicola FACHB-723</name>
    <dbReference type="NCBI Taxonomy" id="2692860"/>
    <lineage>
        <taxon>Bacteria</taxon>
        <taxon>Bacillati</taxon>
        <taxon>Cyanobacteriota</taxon>
        <taxon>Cyanophyceae</taxon>
        <taxon>Pseudanabaenales</taxon>
        <taxon>Pseudanabaenaceae</taxon>
        <taxon>Pseudanabaena</taxon>
    </lineage>
</organism>
<comment type="caution">
    <text evidence="1">The sequence shown here is derived from an EMBL/GenBank/DDBJ whole genome shotgun (WGS) entry which is preliminary data.</text>
</comment>
<protein>
    <recommendedName>
        <fullName evidence="3">Nucleotide-diphospho-sugar transferase domain-containing protein</fullName>
    </recommendedName>
</protein>
<evidence type="ECO:0008006" key="3">
    <source>
        <dbReference type="Google" id="ProtNLM"/>
    </source>
</evidence>
<sequence length="330" mass="39562">MEIDKISQPIPIVFIHKGDSWYLPYVLRQALLVNNNSHVTLISDVKANSDIEGLQISLISDLYTDLAQEFTQIYKHLSSNSPNYEMFCWLRWFYLLEYMEKNNINQVFYLDSDVLIFTNPNHISRLYPEIKDSCAFLIPKQEHTSYYWYSGGHISYWTQDILRRFCEFTIDTFKRQNLLNMYNQKWNWHINNKVSGGICDMTTLYLFSREYSDCVINFLLNNREGCFDVNFNSSSNFLENEYELQNNHKKTIFQDNKPLGLRRDKTIIHFHNIHFQGWAKTLIPNYYRGKYFKEKNKHYLDRAMYTLQAPLKTMIKPIFHKIELLLKSFC</sequence>
<proteinExistence type="predicted"/>
<evidence type="ECO:0000313" key="1">
    <source>
        <dbReference type="EMBL" id="MBD2188611.1"/>
    </source>
</evidence>
<dbReference type="Proteomes" id="UP000642094">
    <property type="component" value="Unassembled WGS sequence"/>
</dbReference>
<dbReference type="RefSeq" id="WP_190403462.1">
    <property type="nucleotide sequence ID" value="NZ_JACJQB010000019.1"/>
</dbReference>
<reference evidence="1 2" key="1">
    <citation type="journal article" date="2020" name="ISME J.">
        <title>Comparative genomics reveals insights into cyanobacterial evolution and habitat adaptation.</title>
        <authorList>
            <person name="Chen M.Y."/>
            <person name="Teng W.K."/>
            <person name="Zhao L."/>
            <person name="Hu C.X."/>
            <person name="Zhou Y.K."/>
            <person name="Han B.P."/>
            <person name="Song L.R."/>
            <person name="Shu W.S."/>
        </authorList>
    </citation>
    <scope>NUCLEOTIDE SEQUENCE [LARGE SCALE GENOMIC DNA]</scope>
    <source>
        <strain evidence="1 2">FACHB-723</strain>
    </source>
</reference>
<gene>
    <name evidence="1" type="ORF">H6F41_10685</name>
</gene>
<accession>A0ABR7ZZA8</accession>
<keyword evidence="2" id="KW-1185">Reference proteome</keyword>